<dbReference type="Proteomes" id="UP001222027">
    <property type="component" value="Unassembled WGS sequence"/>
</dbReference>
<evidence type="ECO:0000313" key="1">
    <source>
        <dbReference type="EMBL" id="KAJ8459204.1"/>
    </source>
</evidence>
<accession>A0AAV8PKD8</accession>
<proteinExistence type="predicted"/>
<evidence type="ECO:0000313" key="2">
    <source>
        <dbReference type="Proteomes" id="UP001222027"/>
    </source>
</evidence>
<dbReference type="EMBL" id="JAQQAF010000009">
    <property type="protein sequence ID" value="KAJ8459204.1"/>
    <property type="molecule type" value="Genomic_DNA"/>
</dbReference>
<organism evidence="1 2">
    <name type="scientific">Ensete ventricosum</name>
    <name type="common">Abyssinian banana</name>
    <name type="synonym">Musa ensete</name>
    <dbReference type="NCBI Taxonomy" id="4639"/>
    <lineage>
        <taxon>Eukaryota</taxon>
        <taxon>Viridiplantae</taxon>
        <taxon>Streptophyta</taxon>
        <taxon>Embryophyta</taxon>
        <taxon>Tracheophyta</taxon>
        <taxon>Spermatophyta</taxon>
        <taxon>Magnoliopsida</taxon>
        <taxon>Liliopsida</taxon>
        <taxon>Zingiberales</taxon>
        <taxon>Musaceae</taxon>
        <taxon>Ensete</taxon>
    </lineage>
</organism>
<dbReference type="AlphaFoldDB" id="A0AAV8PKD8"/>
<name>A0AAV8PKD8_ENSVE</name>
<keyword evidence="2" id="KW-1185">Reference proteome</keyword>
<evidence type="ECO:0008006" key="3">
    <source>
        <dbReference type="Google" id="ProtNLM"/>
    </source>
</evidence>
<gene>
    <name evidence="1" type="ORF">OPV22_032130</name>
</gene>
<protein>
    <recommendedName>
        <fullName evidence="3">RRM domain-containing protein</fullName>
    </recommendedName>
</protein>
<reference evidence="1 2" key="1">
    <citation type="submission" date="2022-12" db="EMBL/GenBank/DDBJ databases">
        <title>Chromosome-scale assembly of the Ensete ventricosum genome.</title>
        <authorList>
            <person name="Dussert Y."/>
            <person name="Stocks J."/>
            <person name="Wendawek A."/>
            <person name="Woldeyes F."/>
            <person name="Nichols R.A."/>
            <person name="Borrell J.S."/>
        </authorList>
    </citation>
    <scope>NUCLEOTIDE SEQUENCE [LARGE SCALE GENOMIC DNA]</scope>
    <source>
        <strain evidence="2">cv. Maze</strain>
        <tissue evidence="1">Seeds</tissue>
    </source>
</reference>
<sequence length="85" mass="9571">MAAAVGEGIPFQQGCTPLRTHCILKLPTQDEFPWWFRRAVSRWGIKVDSQPGGRTTGSFGAAFVHGSPEQSVKRHDECCLHFEWQ</sequence>
<comment type="caution">
    <text evidence="1">The sequence shown here is derived from an EMBL/GenBank/DDBJ whole genome shotgun (WGS) entry which is preliminary data.</text>
</comment>